<sequence>MEKIRSLSGDVGCGVLLSALFFIYLAFGTPEWLVSDPRILGAQFEKMGLWVHCLRSLPRPYEADAPKQFFVGCRWVYDPFTTEYNHIWEFSLPRSMIATQLFFTVCCLLILVSFGLMLLFILCCRPTEKRYILLIKIISYLSFTSGIHGAIAVIIFACMGNTDGWMSGHTNNYFGWSFAMAVVGTTLALIASILFLIEANIQNKKHRNFREFQMQLQLQLNA</sequence>
<proteinExistence type="predicted"/>
<feature type="transmembrane region" description="Helical" evidence="5">
    <location>
        <begin position="7"/>
        <end position="27"/>
    </location>
</feature>
<organism evidence="6 7">
    <name type="scientific">Polistes dominula</name>
    <name type="common">European paper wasp</name>
    <name type="synonym">Vespa dominula</name>
    <dbReference type="NCBI Taxonomy" id="743375"/>
    <lineage>
        <taxon>Eukaryota</taxon>
        <taxon>Metazoa</taxon>
        <taxon>Ecdysozoa</taxon>
        <taxon>Arthropoda</taxon>
        <taxon>Hexapoda</taxon>
        <taxon>Insecta</taxon>
        <taxon>Pterygota</taxon>
        <taxon>Neoptera</taxon>
        <taxon>Endopterygota</taxon>
        <taxon>Hymenoptera</taxon>
        <taxon>Apocrita</taxon>
        <taxon>Aculeata</taxon>
        <taxon>Vespoidea</taxon>
        <taxon>Vespidae</taxon>
        <taxon>Polistinae</taxon>
        <taxon>Polistini</taxon>
        <taxon>Polistes</taxon>
    </lineage>
</organism>
<evidence type="ECO:0000256" key="1">
    <source>
        <dbReference type="ARBA" id="ARBA00004141"/>
    </source>
</evidence>
<keyword evidence="4 5" id="KW-0472">Membrane</keyword>
<evidence type="ECO:0000313" key="8">
    <source>
        <dbReference type="RefSeq" id="XP_015184837.1"/>
    </source>
</evidence>
<protein>
    <submittedName>
        <fullName evidence="7 8">Uncharacterized protein LOC107070824</fullName>
    </submittedName>
</protein>
<keyword evidence="3 5" id="KW-1133">Transmembrane helix</keyword>
<dbReference type="Proteomes" id="UP000694924">
    <property type="component" value="Unplaced"/>
</dbReference>
<evidence type="ECO:0000313" key="7">
    <source>
        <dbReference type="RefSeq" id="XP_015184836.1"/>
    </source>
</evidence>
<evidence type="ECO:0000256" key="2">
    <source>
        <dbReference type="ARBA" id="ARBA00022692"/>
    </source>
</evidence>
<feature type="transmembrane region" description="Helical" evidence="5">
    <location>
        <begin position="101"/>
        <end position="124"/>
    </location>
</feature>
<feature type="transmembrane region" description="Helical" evidence="5">
    <location>
        <begin position="131"/>
        <end position="156"/>
    </location>
</feature>
<dbReference type="PANTHER" id="PTHR21284:SF6">
    <property type="entry name" value="SINUOUS"/>
    <property type="match status" value="1"/>
</dbReference>
<dbReference type="InterPro" id="IPR004031">
    <property type="entry name" value="PMP22/EMP/MP20/Claudin"/>
</dbReference>
<reference evidence="7 8" key="1">
    <citation type="submission" date="2025-05" db="UniProtKB">
        <authorList>
            <consortium name="RefSeq"/>
        </authorList>
    </citation>
    <scope>IDENTIFICATION</scope>
    <source>
        <tissue evidence="7 8">Whole body</tissue>
    </source>
</reference>
<evidence type="ECO:0000313" key="6">
    <source>
        <dbReference type="Proteomes" id="UP000694924"/>
    </source>
</evidence>
<evidence type="ECO:0000256" key="3">
    <source>
        <dbReference type="ARBA" id="ARBA00022989"/>
    </source>
</evidence>
<feature type="transmembrane region" description="Helical" evidence="5">
    <location>
        <begin position="176"/>
        <end position="197"/>
    </location>
</feature>
<dbReference type="PANTHER" id="PTHR21284">
    <property type="entry name" value="EG:80H7.2 PROTEIN"/>
    <property type="match status" value="1"/>
</dbReference>
<dbReference type="RefSeq" id="XP_015184836.1">
    <property type="nucleotide sequence ID" value="XM_015329350.1"/>
</dbReference>
<accession>A0ABM1IX99</accession>
<dbReference type="GeneID" id="107070824"/>
<dbReference type="Gene3D" id="1.20.140.150">
    <property type="match status" value="1"/>
</dbReference>
<name>A0ABM1IX99_POLDO</name>
<comment type="subcellular location">
    <subcellularLocation>
        <location evidence="1">Membrane</location>
        <topology evidence="1">Multi-pass membrane protein</topology>
    </subcellularLocation>
</comment>
<dbReference type="RefSeq" id="XP_015184837.1">
    <property type="nucleotide sequence ID" value="XM_015329351.1"/>
</dbReference>
<evidence type="ECO:0000256" key="5">
    <source>
        <dbReference type="SAM" id="Phobius"/>
    </source>
</evidence>
<gene>
    <name evidence="7 8" type="primary">LOC107070824</name>
</gene>
<keyword evidence="2 5" id="KW-0812">Transmembrane</keyword>
<keyword evidence="6" id="KW-1185">Reference proteome</keyword>
<evidence type="ECO:0000256" key="4">
    <source>
        <dbReference type="ARBA" id="ARBA00023136"/>
    </source>
</evidence>
<dbReference type="Pfam" id="PF13903">
    <property type="entry name" value="Claudin_2"/>
    <property type="match status" value="1"/>
</dbReference>